<dbReference type="InterPro" id="IPR018483">
    <property type="entry name" value="Carb_kinase_FGGY_CS"/>
</dbReference>
<gene>
    <name evidence="13" type="ORF">PBRA_001341</name>
</gene>
<keyword evidence="6 10" id="KW-0418">Kinase</keyword>
<dbReference type="GO" id="GO:0006641">
    <property type="term" value="P:triglyceride metabolic process"/>
    <property type="evidence" value="ECO:0007669"/>
    <property type="project" value="TreeGrafter"/>
</dbReference>
<dbReference type="PANTHER" id="PTHR10196:SF69">
    <property type="entry name" value="GLYCEROL KINASE"/>
    <property type="match status" value="1"/>
</dbReference>
<dbReference type="UniPathway" id="UPA00618">
    <property type="reaction ID" value="UER00672"/>
</dbReference>
<proteinExistence type="inferred from homology"/>
<feature type="domain" description="Carbohydrate kinase FGGY N-terminal" evidence="11">
    <location>
        <begin position="20"/>
        <end position="266"/>
    </location>
</feature>
<dbReference type="GO" id="GO:0019563">
    <property type="term" value="P:glycerol catabolic process"/>
    <property type="evidence" value="ECO:0007669"/>
    <property type="project" value="UniProtKB-UniPathway"/>
</dbReference>
<dbReference type="FunFam" id="3.30.420.40:FF:000086">
    <property type="entry name" value="Glycerol kinase"/>
    <property type="match status" value="1"/>
</dbReference>
<keyword evidence="5" id="KW-0547">Nucleotide-binding</keyword>
<protein>
    <recommendedName>
        <fullName evidence="3">glycerol kinase</fullName>
        <ecNumber evidence="3">2.7.1.30</ecNumber>
    </recommendedName>
    <alternativeName>
        <fullName evidence="9">ATP:glycerol 3-phosphotransferase</fullName>
    </alternativeName>
</protein>
<dbReference type="GO" id="GO:0046167">
    <property type="term" value="P:glycerol-3-phosphate biosynthetic process"/>
    <property type="evidence" value="ECO:0007669"/>
    <property type="project" value="TreeGrafter"/>
</dbReference>
<dbReference type="OMA" id="FMLMNIG"/>
<dbReference type="InterPro" id="IPR042018">
    <property type="entry name" value="GK1-3_metazoan-type"/>
</dbReference>
<dbReference type="EC" id="2.7.1.30" evidence="3"/>
<keyword evidence="7" id="KW-0319">Glycerol metabolism</keyword>
<evidence type="ECO:0000313" key="13">
    <source>
        <dbReference type="EMBL" id="CEO99435.1"/>
    </source>
</evidence>
<sequence>LLWASGIPYYTTMAAAAGQYVGAVDQGTSSTRFALFDRSGAMVASEQQPIKIISTRPGWAEHDPVEMLEIVRRCIGEVMRPRNSSDVVSVGVTNQRETLVAWDPQTGSPFYNAILWLDTRTADTCSALERKTGSKDYFRSICGLPISTYFSAVKMMWLMENVPDVKKAVKQRRCLIGTVDCWLIWNLTGGPQGGVHVTDVTNASRTMLMDLKTLHWSPAVCDMLGIPRHVLPKIASSSEKYGEFEETSPLARIPISGCIGDQHAGTLDDISMVPGTSLNYHLFEAMLGQLCFQPGQVKTTYGTGAFMVCNTGRRIVQSKHGLLTTVCFKLGPNADCLYALEGSVAYAGAIVQWLRDHLGIINSSAEINKLAESVPDNGGVYFVTALSGLFAPHWRDDARGLIIGLTQHSTKAHIARAALEAVCYSIREVMEAMEKDSGTKLTLLRVDGGMSVSDTIMQMQANVVQLQTERPSMLETTALGAAIAAGLASGFWTSIDDVTACCGTSYKVFSPNVPRPVYEATFSKYKRAIRRAIGWIPGSPEESPSAHSKGKVRASNWLQLSAVSIGSAAAGALLMRLLSR</sequence>
<dbReference type="PROSITE" id="PS00933">
    <property type="entry name" value="FGGY_KINASES_1"/>
    <property type="match status" value="1"/>
</dbReference>
<dbReference type="PROSITE" id="PS00445">
    <property type="entry name" value="FGGY_KINASES_2"/>
    <property type="match status" value="1"/>
</dbReference>
<evidence type="ECO:0000256" key="7">
    <source>
        <dbReference type="ARBA" id="ARBA00022798"/>
    </source>
</evidence>
<evidence type="ECO:0000256" key="5">
    <source>
        <dbReference type="ARBA" id="ARBA00022741"/>
    </source>
</evidence>
<dbReference type="GO" id="GO:0005524">
    <property type="term" value="F:ATP binding"/>
    <property type="evidence" value="ECO:0007669"/>
    <property type="project" value="UniProtKB-KW"/>
</dbReference>
<feature type="non-terminal residue" evidence="13">
    <location>
        <position position="1"/>
    </location>
</feature>
<evidence type="ECO:0000256" key="8">
    <source>
        <dbReference type="ARBA" id="ARBA00022840"/>
    </source>
</evidence>
<dbReference type="OrthoDB" id="5422795at2759"/>
<evidence type="ECO:0000256" key="9">
    <source>
        <dbReference type="ARBA" id="ARBA00043149"/>
    </source>
</evidence>
<dbReference type="InterPro" id="IPR000577">
    <property type="entry name" value="Carb_kinase_FGGY"/>
</dbReference>
<feature type="domain" description="Carbohydrate kinase FGGY C-terminal" evidence="12">
    <location>
        <begin position="298"/>
        <end position="488"/>
    </location>
</feature>
<evidence type="ECO:0000256" key="1">
    <source>
        <dbReference type="ARBA" id="ARBA00005190"/>
    </source>
</evidence>
<keyword evidence="4 10" id="KW-0808">Transferase</keyword>
<dbReference type="GO" id="GO:0005739">
    <property type="term" value="C:mitochondrion"/>
    <property type="evidence" value="ECO:0007669"/>
    <property type="project" value="TreeGrafter"/>
</dbReference>
<reference evidence="13 14" key="1">
    <citation type="submission" date="2015-02" db="EMBL/GenBank/DDBJ databases">
        <authorList>
            <person name="Chooi Y.-H."/>
        </authorList>
    </citation>
    <scope>NUCLEOTIDE SEQUENCE [LARGE SCALE GENOMIC DNA]</scope>
    <source>
        <strain evidence="13">E3</strain>
    </source>
</reference>
<dbReference type="CDD" id="cd07792">
    <property type="entry name" value="ASKHA_NBD_FGGY_GK1-3-like"/>
    <property type="match status" value="1"/>
</dbReference>
<evidence type="ECO:0000259" key="12">
    <source>
        <dbReference type="Pfam" id="PF02782"/>
    </source>
</evidence>
<dbReference type="Pfam" id="PF02782">
    <property type="entry name" value="FGGY_C"/>
    <property type="match status" value="1"/>
</dbReference>
<dbReference type="Pfam" id="PF00370">
    <property type="entry name" value="FGGY_N"/>
    <property type="match status" value="1"/>
</dbReference>
<evidence type="ECO:0000256" key="2">
    <source>
        <dbReference type="ARBA" id="ARBA00009156"/>
    </source>
</evidence>
<dbReference type="Gene3D" id="3.30.420.40">
    <property type="match status" value="2"/>
</dbReference>
<evidence type="ECO:0000256" key="3">
    <source>
        <dbReference type="ARBA" id="ARBA00012099"/>
    </source>
</evidence>
<dbReference type="PANTHER" id="PTHR10196">
    <property type="entry name" value="SUGAR KINASE"/>
    <property type="match status" value="1"/>
</dbReference>
<dbReference type="GO" id="GO:0004370">
    <property type="term" value="F:glycerol kinase activity"/>
    <property type="evidence" value="ECO:0007669"/>
    <property type="project" value="UniProtKB-EC"/>
</dbReference>
<evidence type="ECO:0000256" key="4">
    <source>
        <dbReference type="ARBA" id="ARBA00022679"/>
    </source>
</evidence>
<dbReference type="Proteomes" id="UP000039324">
    <property type="component" value="Unassembled WGS sequence"/>
</dbReference>
<name>A0A0G4IVV4_PLABS</name>
<accession>A0A0G4IVV4</accession>
<dbReference type="FunFam" id="3.30.420.40:FF:000108">
    <property type="entry name" value="Glycerol kinase, glycosomal"/>
    <property type="match status" value="1"/>
</dbReference>
<dbReference type="SUPFAM" id="SSF53067">
    <property type="entry name" value="Actin-like ATPase domain"/>
    <property type="match status" value="2"/>
</dbReference>
<dbReference type="InterPro" id="IPR043129">
    <property type="entry name" value="ATPase_NBD"/>
</dbReference>
<dbReference type="EMBL" id="CDSF01000090">
    <property type="protein sequence ID" value="CEO99435.1"/>
    <property type="molecule type" value="Genomic_DNA"/>
</dbReference>
<evidence type="ECO:0000259" key="11">
    <source>
        <dbReference type="Pfam" id="PF00370"/>
    </source>
</evidence>
<dbReference type="InterPro" id="IPR018485">
    <property type="entry name" value="FGGY_C"/>
</dbReference>
<evidence type="ECO:0000313" key="14">
    <source>
        <dbReference type="Proteomes" id="UP000039324"/>
    </source>
</evidence>
<organism evidence="13 14">
    <name type="scientific">Plasmodiophora brassicae</name>
    <name type="common">Clubroot disease agent</name>
    <dbReference type="NCBI Taxonomy" id="37360"/>
    <lineage>
        <taxon>Eukaryota</taxon>
        <taxon>Sar</taxon>
        <taxon>Rhizaria</taxon>
        <taxon>Endomyxa</taxon>
        <taxon>Phytomyxea</taxon>
        <taxon>Plasmodiophorida</taxon>
        <taxon>Plasmodiophoridae</taxon>
        <taxon>Plasmodiophora</taxon>
    </lineage>
</organism>
<dbReference type="InterPro" id="IPR018484">
    <property type="entry name" value="FGGY_N"/>
</dbReference>
<dbReference type="AlphaFoldDB" id="A0A0G4IVV4"/>
<comment type="similarity">
    <text evidence="2 10">Belongs to the FGGY kinase family.</text>
</comment>
<dbReference type="PIRSF" id="PIRSF000538">
    <property type="entry name" value="GlpK"/>
    <property type="match status" value="1"/>
</dbReference>
<comment type="pathway">
    <text evidence="1">Polyol metabolism; glycerol degradation via glycerol kinase pathway; sn-glycerol 3-phosphate from glycerol: step 1/1.</text>
</comment>
<evidence type="ECO:0000256" key="10">
    <source>
        <dbReference type="RuleBase" id="RU003733"/>
    </source>
</evidence>
<evidence type="ECO:0000256" key="6">
    <source>
        <dbReference type="ARBA" id="ARBA00022777"/>
    </source>
</evidence>
<keyword evidence="14" id="KW-1185">Reference proteome</keyword>
<dbReference type="STRING" id="37360.A0A0G4IVV4"/>
<keyword evidence="8" id="KW-0067">ATP-binding</keyword>